<feature type="non-terminal residue" evidence="7">
    <location>
        <position position="1"/>
    </location>
</feature>
<dbReference type="EMBL" id="VXAH01001093">
    <property type="protein sequence ID" value="NXK43742.1"/>
    <property type="molecule type" value="Genomic_DNA"/>
</dbReference>
<name>A0A7L0JII7_PIPCL</name>
<organism evidence="7 8">
    <name type="scientific">Piprites chloris</name>
    <name type="common">Wing-barred manakin</name>
    <dbReference type="NCBI Taxonomy" id="114369"/>
    <lineage>
        <taxon>Eukaryota</taxon>
        <taxon>Metazoa</taxon>
        <taxon>Chordata</taxon>
        <taxon>Craniata</taxon>
        <taxon>Vertebrata</taxon>
        <taxon>Euteleostomi</taxon>
        <taxon>Archelosauria</taxon>
        <taxon>Archosauria</taxon>
        <taxon>Dinosauria</taxon>
        <taxon>Saurischia</taxon>
        <taxon>Theropoda</taxon>
        <taxon>Coelurosauria</taxon>
        <taxon>Aves</taxon>
        <taxon>Neognathae</taxon>
        <taxon>Neoaves</taxon>
        <taxon>Telluraves</taxon>
        <taxon>Australaves</taxon>
        <taxon>Passeriformes</taxon>
        <taxon>Pipridae</taxon>
        <taxon>Piprites</taxon>
    </lineage>
</organism>
<dbReference type="InterPro" id="IPR036875">
    <property type="entry name" value="Znf_CCHC_sf"/>
</dbReference>
<dbReference type="Proteomes" id="UP000520962">
    <property type="component" value="Unassembled WGS sequence"/>
</dbReference>
<evidence type="ECO:0000256" key="4">
    <source>
        <dbReference type="PROSITE-ProRule" id="PRU00047"/>
    </source>
</evidence>
<feature type="compositionally biased region" description="Pro residues" evidence="5">
    <location>
        <begin position="143"/>
        <end position="163"/>
    </location>
</feature>
<dbReference type="Pfam" id="PF19317">
    <property type="entry name" value="Gag_p24_C"/>
    <property type="match status" value="1"/>
</dbReference>
<dbReference type="SUPFAM" id="SSF47943">
    <property type="entry name" value="Retrovirus capsid protein, N-terminal core domain"/>
    <property type="match status" value="1"/>
</dbReference>
<dbReference type="PANTHER" id="PTHR40389:SF3">
    <property type="entry name" value="IGE-BINDING PROTEIN"/>
    <property type="match status" value="1"/>
</dbReference>
<keyword evidence="8" id="KW-1185">Reference proteome</keyword>
<dbReference type="Pfam" id="PF00607">
    <property type="entry name" value="Gag_p24"/>
    <property type="match status" value="1"/>
</dbReference>
<dbReference type="PROSITE" id="PS50158">
    <property type="entry name" value="ZF_CCHC"/>
    <property type="match status" value="1"/>
</dbReference>
<dbReference type="InterPro" id="IPR050195">
    <property type="entry name" value="Primate_lentivir_Gag_pol-like"/>
</dbReference>
<gene>
    <name evidence="7" type="primary">Ervk19_3</name>
    <name evidence="7" type="ORF">PIPCHL_R05846</name>
</gene>
<dbReference type="GO" id="GO:0003676">
    <property type="term" value="F:nucleic acid binding"/>
    <property type="evidence" value="ECO:0007669"/>
    <property type="project" value="InterPro"/>
</dbReference>
<feature type="region of interest" description="Disordered" evidence="5">
    <location>
        <begin position="95"/>
        <end position="166"/>
    </location>
</feature>
<evidence type="ECO:0000256" key="2">
    <source>
        <dbReference type="ARBA" id="ARBA00022771"/>
    </source>
</evidence>
<dbReference type="Gene3D" id="1.10.1200.30">
    <property type="match status" value="1"/>
</dbReference>
<dbReference type="SMART" id="SM00343">
    <property type="entry name" value="ZnF_C2HC"/>
    <property type="match status" value="2"/>
</dbReference>
<evidence type="ECO:0000256" key="3">
    <source>
        <dbReference type="ARBA" id="ARBA00022833"/>
    </source>
</evidence>
<dbReference type="SUPFAM" id="SSF57756">
    <property type="entry name" value="Retrovirus zinc finger-like domains"/>
    <property type="match status" value="1"/>
</dbReference>
<keyword evidence="3" id="KW-0862">Zinc</keyword>
<dbReference type="GO" id="GO:0008270">
    <property type="term" value="F:zinc ion binding"/>
    <property type="evidence" value="ECO:0007669"/>
    <property type="project" value="UniProtKB-KW"/>
</dbReference>
<dbReference type="InterPro" id="IPR008916">
    <property type="entry name" value="Retrov_capsid_C"/>
</dbReference>
<protein>
    <submittedName>
        <fullName evidence="7">GAK19 protein</fullName>
    </submittedName>
</protein>
<dbReference type="InterPro" id="IPR008919">
    <property type="entry name" value="Retrov_capsid_N"/>
</dbReference>
<evidence type="ECO:0000256" key="5">
    <source>
        <dbReference type="SAM" id="MobiDB-lite"/>
    </source>
</evidence>
<dbReference type="AlphaFoldDB" id="A0A7L0JII7"/>
<accession>A0A7L0JII7</accession>
<proteinExistence type="predicted"/>
<feature type="compositionally biased region" description="Polar residues" evidence="5">
    <location>
        <begin position="111"/>
        <end position="125"/>
    </location>
</feature>
<dbReference type="InterPro" id="IPR001878">
    <property type="entry name" value="Znf_CCHC"/>
</dbReference>
<evidence type="ECO:0000313" key="7">
    <source>
        <dbReference type="EMBL" id="NXK43742.1"/>
    </source>
</evidence>
<dbReference type="SUPFAM" id="SSF47353">
    <property type="entry name" value="Retrovirus capsid dimerization domain-like"/>
    <property type="match status" value="1"/>
</dbReference>
<feature type="domain" description="CCHC-type" evidence="6">
    <location>
        <begin position="485"/>
        <end position="499"/>
    </location>
</feature>
<dbReference type="PANTHER" id="PTHR40389">
    <property type="entry name" value="ENDOGENOUS RETROVIRUS GROUP K MEMBER 24 GAG POLYPROTEIN-RELATED"/>
    <property type="match status" value="1"/>
</dbReference>
<evidence type="ECO:0000259" key="6">
    <source>
        <dbReference type="PROSITE" id="PS50158"/>
    </source>
</evidence>
<dbReference type="Gene3D" id="1.10.375.10">
    <property type="entry name" value="Human Immunodeficiency Virus Type 1 Capsid Protein"/>
    <property type="match status" value="1"/>
</dbReference>
<dbReference type="Gene3D" id="4.10.60.10">
    <property type="entry name" value="Zinc finger, CCHC-type"/>
    <property type="match status" value="1"/>
</dbReference>
<evidence type="ECO:0000313" key="8">
    <source>
        <dbReference type="Proteomes" id="UP000520962"/>
    </source>
</evidence>
<dbReference type="GO" id="GO:0016032">
    <property type="term" value="P:viral process"/>
    <property type="evidence" value="ECO:0007669"/>
    <property type="project" value="InterPro"/>
</dbReference>
<evidence type="ECO:0000256" key="1">
    <source>
        <dbReference type="ARBA" id="ARBA00022723"/>
    </source>
</evidence>
<keyword evidence="2 4" id="KW-0863">Zinc-finger</keyword>
<reference evidence="7 8" key="1">
    <citation type="submission" date="2019-09" db="EMBL/GenBank/DDBJ databases">
        <title>Bird 10,000 Genomes (B10K) Project - Family phase.</title>
        <authorList>
            <person name="Zhang G."/>
        </authorList>
    </citation>
    <scope>NUCLEOTIDE SEQUENCE [LARGE SCALE GENOMIC DNA]</scope>
    <source>
        <strain evidence="7">B10K-DU-007-02</strain>
        <tissue evidence="7">Mixed tissue sample</tissue>
    </source>
</reference>
<feature type="non-terminal residue" evidence="7">
    <location>
        <position position="556"/>
    </location>
</feature>
<sequence>MERQAAYSLFTAFLQKKGCKEVDLKKELPELLAYGVQLGCFVNPHTVHAVTEWRKFGDKIQDALLDDDKVAKKWGKRWRAVINLMLQHEAEKRAVEHATSAQSDNKKYVESQWSTAPKSDGSNVPKQKPTPPPSSNSTDEWSDPPPTPAVPPAPVLLVPPPSQPSTVPRVSFPGALSDLAEAVAKERREAWAAFSRHCLETEGETPEAPRYQAFPVVYGQNAQGQAVYEIKQLDWKLLTQLRATVNEYGLHGEPTKQMLDYLFNSQLLLINDLKSIARLLLTQHQQLLFNNHWHAIVNESVAVQRQPGDPLFGVTAEELMGVGPYVRSDAQVYLGPDKLREAAELVRKAIERVKEPGGPPLYMSLKQQKNEAFSTFVDKLTTAITKAGVKDWMKGAILKQCVLQNASADIKRLIAAEGPNWTIEEILEKSLSIPVGDTAFLVNSLKDLTVALQQQSQGAHQQVLAALAPLRGLVSTTAEPKTKQRCYRCGFTGHFRKDCQATGVWCNNCKQNSHNTAACRNRPGNFKKSALRNNGRAPTQIAAAAAQSPLPAPPSL</sequence>
<dbReference type="InterPro" id="IPR045345">
    <property type="entry name" value="Gag_p24_C"/>
</dbReference>
<comment type="caution">
    <text evidence="7">The sequence shown here is derived from an EMBL/GenBank/DDBJ whole genome shotgun (WGS) entry which is preliminary data.</text>
</comment>
<keyword evidence="1" id="KW-0479">Metal-binding</keyword>